<dbReference type="EMBL" id="JAHRHJ020000895">
    <property type="protein sequence ID" value="KAH9293642.1"/>
    <property type="molecule type" value="Genomic_DNA"/>
</dbReference>
<dbReference type="Proteomes" id="UP000824469">
    <property type="component" value="Unassembled WGS sequence"/>
</dbReference>
<dbReference type="AlphaFoldDB" id="A0AA38C4S0"/>
<protein>
    <submittedName>
        <fullName evidence="2">Uncharacterized protein</fullName>
    </submittedName>
</protein>
<evidence type="ECO:0000256" key="1">
    <source>
        <dbReference type="SAM" id="MobiDB-lite"/>
    </source>
</evidence>
<feature type="non-terminal residue" evidence="2">
    <location>
        <position position="118"/>
    </location>
</feature>
<evidence type="ECO:0000313" key="3">
    <source>
        <dbReference type="Proteomes" id="UP000824469"/>
    </source>
</evidence>
<proteinExistence type="predicted"/>
<feature type="non-terminal residue" evidence="2">
    <location>
        <position position="1"/>
    </location>
</feature>
<keyword evidence="3" id="KW-1185">Reference proteome</keyword>
<name>A0AA38C4S0_TAXCH</name>
<sequence>SSPPQELKEIPSPPKKQEVSPPLPPQKIAKSIELQPIPPLAFPIPCGEEEIAKIGHEGQQEEEPNRKEMTDNLSVWALKFGMTKIPLMVKPTEEAKVEQMVVKTDFVAVEEEKKEEAD</sequence>
<comment type="caution">
    <text evidence="2">The sequence shown here is derived from an EMBL/GenBank/DDBJ whole genome shotgun (WGS) entry which is preliminary data.</text>
</comment>
<organism evidence="2 3">
    <name type="scientific">Taxus chinensis</name>
    <name type="common">Chinese yew</name>
    <name type="synonym">Taxus wallichiana var. chinensis</name>
    <dbReference type="NCBI Taxonomy" id="29808"/>
    <lineage>
        <taxon>Eukaryota</taxon>
        <taxon>Viridiplantae</taxon>
        <taxon>Streptophyta</taxon>
        <taxon>Embryophyta</taxon>
        <taxon>Tracheophyta</taxon>
        <taxon>Spermatophyta</taxon>
        <taxon>Pinopsida</taxon>
        <taxon>Pinidae</taxon>
        <taxon>Conifers II</taxon>
        <taxon>Cupressales</taxon>
        <taxon>Taxaceae</taxon>
        <taxon>Taxus</taxon>
    </lineage>
</organism>
<evidence type="ECO:0000313" key="2">
    <source>
        <dbReference type="EMBL" id="KAH9293642.1"/>
    </source>
</evidence>
<reference evidence="2 3" key="1">
    <citation type="journal article" date="2021" name="Nat. Plants">
        <title>The Taxus genome provides insights into paclitaxel biosynthesis.</title>
        <authorList>
            <person name="Xiong X."/>
            <person name="Gou J."/>
            <person name="Liao Q."/>
            <person name="Li Y."/>
            <person name="Zhou Q."/>
            <person name="Bi G."/>
            <person name="Li C."/>
            <person name="Du R."/>
            <person name="Wang X."/>
            <person name="Sun T."/>
            <person name="Guo L."/>
            <person name="Liang H."/>
            <person name="Lu P."/>
            <person name="Wu Y."/>
            <person name="Zhang Z."/>
            <person name="Ro D.K."/>
            <person name="Shang Y."/>
            <person name="Huang S."/>
            <person name="Yan J."/>
        </authorList>
    </citation>
    <scope>NUCLEOTIDE SEQUENCE [LARGE SCALE GENOMIC DNA]</scope>
    <source>
        <strain evidence="2">Ta-2019</strain>
    </source>
</reference>
<accession>A0AA38C4S0</accession>
<gene>
    <name evidence="2" type="ORF">KI387_041155</name>
</gene>
<feature type="region of interest" description="Disordered" evidence="1">
    <location>
        <begin position="1"/>
        <end position="24"/>
    </location>
</feature>